<dbReference type="Proteomes" id="UP000006697">
    <property type="component" value="Chromosome"/>
</dbReference>
<comment type="similarity">
    <text evidence="2 10">Belongs to the purine nucleoside phosphorylase YfiH/LACC1 family.</text>
</comment>
<comment type="catalytic activity">
    <reaction evidence="9">
        <text>S-methyl-5'-thioadenosine + phosphate = 5-(methylsulfanyl)-alpha-D-ribose 1-phosphate + adenine</text>
        <dbReference type="Rhea" id="RHEA:11852"/>
        <dbReference type="ChEBI" id="CHEBI:16708"/>
        <dbReference type="ChEBI" id="CHEBI:17509"/>
        <dbReference type="ChEBI" id="CHEBI:43474"/>
        <dbReference type="ChEBI" id="CHEBI:58533"/>
        <dbReference type="EC" id="2.4.2.28"/>
    </reaction>
    <physiologicalReaction direction="left-to-right" evidence="9">
        <dbReference type="Rhea" id="RHEA:11853"/>
    </physiologicalReaction>
</comment>
<dbReference type="InterPro" id="IPR003730">
    <property type="entry name" value="Cu_polyphenol_OxRdtase"/>
</dbReference>
<evidence type="ECO:0000256" key="10">
    <source>
        <dbReference type="RuleBase" id="RU361274"/>
    </source>
</evidence>
<evidence type="ECO:0000256" key="4">
    <source>
        <dbReference type="ARBA" id="ARBA00022723"/>
    </source>
</evidence>
<reference evidence="11 12" key="1">
    <citation type="journal article" date="2007" name="PLoS Genet.">
        <title>A tale of two oxidation states: bacterial colonization of arsenic-rich environments.</title>
        <authorList>
            <person name="Muller D."/>
            <person name="Medigue C."/>
            <person name="Koechler S."/>
            <person name="Barbe V."/>
            <person name="Barakat M."/>
            <person name="Talla E."/>
            <person name="Bonnefoy V."/>
            <person name="Krin E."/>
            <person name="Arsene-Ploetze F."/>
            <person name="Carapito C."/>
            <person name="Chandler M."/>
            <person name="Cournoyer B."/>
            <person name="Cruveiller S."/>
            <person name="Dossat C."/>
            <person name="Duval S."/>
            <person name="Heymann M."/>
            <person name="Leize E."/>
            <person name="Lieutaud A."/>
            <person name="Lievremont D."/>
            <person name="Makita Y."/>
            <person name="Mangenot S."/>
            <person name="Nitschke W."/>
            <person name="Ortet P."/>
            <person name="Perdrial N."/>
            <person name="Schoepp B."/>
            <person name="Siguier N."/>
            <person name="Simeonova D.D."/>
            <person name="Rouy Z."/>
            <person name="Segurens B."/>
            <person name="Turlin E."/>
            <person name="Vallenet D."/>
            <person name="Van Dorsselaer A."/>
            <person name="Weiss S."/>
            <person name="Weissenbach J."/>
            <person name="Lett M.C."/>
            <person name="Danchin A."/>
            <person name="Bertin P.N."/>
        </authorList>
    </citation>
    <scope>NUCLEOTIDE SEQUENCE [LARGE SCALE GENOMIC DNA]</scope>
    <source>
        <strain evidence="12">ULPAs1</strain>
    </source>
</reference>
<dbReference type="GO" id="GO:0017061">
    <property type="term" value="F:S-methyl-5-thioadenosine phosphorylase activity"/>
    <property type="evidence" value="ECO:0007669"/>
    <property type="project" value="UniProtKB-EC"/>
</dbReference>
<comment type="catalytic activity">
    <reaction evidence="7">
        <text>adenosine + H2O + H(+) = inosine + NH4(+)</text>
        <dbReference type="Rhea" id="RHEA:24408"/>
        <dbReference type="ChEBI" id="CHEBI:15377"/>
        <dbReference type="ChEBI" id="CHEBI:15378"/>
        <dbReference type="ChEBI" id="CHEBI:16335"/>
        <dbReference type="ChEBI" id="CHEBI:17596"/>
        <dbReference type="ChEBI" id="CHEBI:28938"/>
        <dbReference type="EC" id="3.5.4.4"/>
    </reaction>
    <physiologicalReaction direction="left-to-right" evidence="7">
        <dbReference type="Rhea" id="RHEA:24409"/>
    </physiologicalReaction>
</comment>
<dbReference type="KEGG" id="har:HEAR1925"/>
<dbReference type="Pfam" id="PF02578">
    <property type="entry name" value="Cu-oxidase_4"/>
    <property type="match status" value="1"/>
</dbReference>
<name>A4G6D8_HERAR</name>
<keyword evidence="3" id="KW-0808">Transferase</keyword>
<evidence type="ECO:0000256" key="2">
    <source>
        <dbReference type="ARBA" id="ARBA00007353"/>
    </source>
</evidence>
<evidence type="ECO:0000313" key="11">
    <source>
        <dbReference type="EMBL" id="CAL62075.1"/>
    </source>
</evidence>
<evidence type="ECO:0000256" key="9">
    <source>
        <dbReference type="ARBA" id="ARBA00049893"/>
    </source>
</evidence>
<dbReference type="PANTHER" id="PTHR30616">
    <property type="entry name" value="UNCHARACTERIZED PROTEIN YFIH"/>
    <property type="match status" value="1"/>
</dbReference>
<keyword evidence="6" id="KW-0862">Zinc</keyword>
<keyword evidence="5" id="KW-0378">Hydrolase</keyword>
<evidence type="ECO:0000256" key="6">
    <source>
        <dbReference type="ARBA" id="ARBA00022833"/>
    </source>
</evidence>
<dbReference type="EMBL" id="CU207211">
    <property type="protein sequence ID" value="CAL62075.1"/>
    <property type="molecule type" value="Genomic_DNA"/>
</dbReference>
<dbReference type="NCBIfam" id="TIGR00726">
    <property type="entry name" value="peptidoglycan editing factor PgeF"/>
    <property type="match status" value="1"/>
</dbReference>
<keyword evidence="12" id="KW-1185">Reference proteome</keyword>
<dbReference type="CDD" id="cd16833">
    <property type="entry name" value="YfiH"/>
    <property type="match status" value="1"/>
</dbReference>
<accession>A4G6D8</accession>
<evidence type="ECO:0000256" key="7">
    <source>
        <dbReference type="ARBA" id="ARBA00047989"/>
    </source>
</evidence>
<evidence type="ECO:0000256" key="8">
    <source>
        <dbReference type="ARBA" id="ARBA00048968"/>
    </source>
</evidence>
<gene>
    <name evidence="11" type="ordered locus">HEAR1925</name>
</gene>
<dbReference type="GO" id="GO:0016787">
    <property type="term" value="F:hydrolase activity"/>
    <property type="evidence" value="ECO:0007669"/>
    <property type="project" value="UniProtKB-KW"/>
</dbReference>
<evidence type="ECO:0000313" key="12">
    <source>
        <dbReference type="Proteomes" id="UP000006697"/>
    </source>
</evidence>
<dbReference type="AlphaFoldDB" id="A4G6D8"/>
<evidence type="ECO:0000256" key="5">
    <source>
        <dbReference type="ARBA" id="ARBA00022801"/>
    </source>
</evidence>
<dbReference type="Gene3D" id="3.60.140.10">
    <property type="entry name" value="CNF1/YfiH-like putative cysteine hydrolases"/>
    <property type="match status" value="1"/>
</dbReference>
<keyword evidence="4" id="KW-0479">Metal-binding</keyword>
<comment type="catalytic activity">
    <reaction evidence="1">
        <text>inosine + phosphate = alpha-D-ribose 1-phosphate + hypoxanthine</text>
        <dbReference type="Rhea" id="RHEA:27646"/>
        <dbReference type="ChEBI" id="CHEBI:17368"/>
        <dbReference type="ChEBI" id="CHEBI:17596"/>
        <dbReference type="ChEBI" id="CHEBI:43474"/>
        <dbReference type="ChEBI" id="CHEBI:57720"/>
        <dbReference type="EC" id="2.4.2.1"/>
    </reaction>
    <physiologicalReaction direction="left-to-right" evidence="1">
        <dbReference type="Rhea" id="RHEA:27647"/>
    </physiologicalReaction>
</comment>
<dbReference type="eggNOG" id="COG1496">
    <property type="taxonomic scope" value="Bacteria"/>
</dbReference>
<dbReference type="SUPFAM" id="SSF64438">
    <property type="entry name" value="CNF1/YfiH-like putative cysteine hydrolases"/>
    <property type="match status" value="1"/>
</dbReference>
<protein>
    <recommendedName>
        <fullName evidence="10">Purine nucleoside phosphorylase</fullName>
    </recommendedName>
</protein>
<organism evidence="11 12">
    <name type="scientific">Herminiimonas arsenicoxydans</name>
    <dbReference type="NCBI Taxonomy" id="204773"/>
    <lineage>
        <taxon>Bacteria</taxon>
        <taxon>Pseudomonadati</taxon>
        <taxon>Pseudomonadota</taxon>
        <taxon>Betaproteobacteria</taxon>
        <taxon>Burkholderiales</taxon>
        <taxon>Oxalobacteraceae</taxon>
        <taxon>Herminiimonas</taxon>
    </lineage>
</organism>
<dbReference type="STRING" id="204773.HEAR1925"/>
<dbReference type="GO" id="GO:0005507">
    <property type="term" value="F:copper ion binding"/>
    <property type="evidence" value="ECO:0007669"/>
    <property type="project" value="TreeGrafter"/>
</dbReference>
<dbReference type="PANTHER" id="PTHR30616:SF2">
    <property type="entry name" value="PURINE NUCLEOSIDE PHOSPHORYLASE LACC1"/>
    <property type="match status" value="1"/>
</dbReference>
<dbReference type="InterPro" id="IPR038371">
    <property type="entry name" value="Cu_polyphenol_OxRdtase_sf"/>
</dbReference>
<proteinExistence type="inferred from homology"/>
<comment type="catalytic activity">
    <reaction evidence="8">
        <text>adenosine + phosphate = alpha-D-ribose 1-phosphate + adenine</text>
        <dbReference type="Rhea" id="RHEA:27642"/>
        <dbReference type="ChEBI" id="CHEBI:16335"/>
        <dbReference type="ChEBI" id="CHEBI:16708"/>
        <dbReference type="ChEBI" id="CHEBI:43474"/>
        <dbReference type="ChEBI" id="CHEBI:57720"/>
        <dbReference type="EC" id="2.4.2.1"/>
    </reaction>
    <physiologicalReaction direction="left-to-right" evidence="8">
        <dbReference type="Rhea" id="RHEA:27643"/>
    </physiologicalReaction>
</comment>
<sequence>MELILPQWGKKLPGVRALATTRPCGNSPAPYDDGQGGGGLNLGVHVGDASDCVQLNRAQIRRHLPGEPAWLTQVHGTTVLDAAKVSDAPSADASFTTQRGVVCAIMTADCLPVLFADAAGRVVGAAHAGWRGLAGGVLENTVAAMRAAGGDTLHAWLGPAIGPMQFEVGEEVLQVFAAKNPLMRHAFQPVAARPGKYLADIYQLARSTLANVGVMDVSGGNFCTISETRRFYSYRRDGVTGRMASLVWLE</sequence>
<evidence type="ECO:0000256" key="3">
    <source>
        <dbReference type="ARBA" id="ARBA00022679"/>
    </source>
</evidence>
<dbReference type="OrthoDB" id="4279at2"/>
<dbReference type="InterPro" id="IPR011324">
    <property type="entry name" value="Cytotoxic_necrot_fac-like_cat"/>
</dbReference>
<evidence type="ECO:0000256" key="1">
    <source>
        <dbReference type="ARBA" id="ARBA00000553"/>
    </source>
</evidence>
<dbReference type="HOGENOM" id="CLU_065784_1_1_4"/>